<evidence type="ECO:0000256" key="1">
    <source>
        <dbReference type="SAM" id="MobiDB-lite"/>
    </source>
</evidence>
<protein>
    <submittedName>
        <fullName evidence="3">Uncharacterized protein</fullName>
    </submittedName>
</protein>
<dbReference type="RefSeq" id="WP_034803707.1">
    <property type="nucleotide sequence ID" value="NZ_AWSA01000013.1"/>
</dbReference>
<keyword evidence="4" id="KW-1185">Reference proteome</keyword>
<feature type="region of interest" description="Disordered" evidence="1">
    <location>
        <begin position="1"/>
        <end position="40"/>
    </location>
</feature>
<feature type="transmembrane region" description="Helical" evidence="2">
    <location>
        <begin position="42"/>
        <end position="60"/>
    </location>
</feature>
<proteinExistence type="predicted"/>
<gene>
    <name evidence="3" type="ORF">N865_00275</name>
</gene>
<evidence type="ECO:0000313" key="4">
    <source>
        <dbReference type="Proteomes" id="UP000019489"/>
    </source>
</evidence>
<feature type="compositionally biased region" description="Basic and acidic residues" evidence="1">
    <location>
        <begin position="1"/>
        <end position="23"/>
    </location>
</feature>
<dbReference type="AlphaFoldDB" id="W9G7P4"/>
<reference evidence="3 4" key="1">
    <citation type="submission" date="2013-08" db="EMBL/GenBank/DDBJ databases">
        <title>Intrasporangium oryzae NRRL B-24470.</title>
        <authorList>
            <person name="Liu H."/>
            <person name="Wang G."/>
        </authorList>
    </citation>
    <scope>NUCLEOTIDE SEQUENCE [LARGE SCALE GENOMIC DNA]</scope>
    <source>
        <strain evidence="3 4">NRRL B-24470</strain>
    </source>
</reference>
<dbReference type="EMBL" id="AWSA01000013">
    <property type="protein sequence ID" value="EWT02211.1"/>
    <property type="molecule type" value="Genomic_DNA"/>
</dbReference>
<accession>W9G7P4</accession>
<evidence type="ECO:0000256" key="2">
    <source>
        <dbReference type="SAM" id="Phobius"/>
    </source>
</evidence>
<keyword evidence="2" id="KW-0472">Membrane</keyword>
<name>W9G7P4_9MICO</name>
<keyword evidence="2" id="KW-0812">Transmembrane</keyword>
<evidence type="ECO:0000313" key="3">
    <source>
        <dbReference type="EMBL" id="EWT02211.1"/>
    </source>
</evidence>
<dbReference type="Proteomes" id="UP000019489">
    <property type="component" value="Unassembled WGS sequence"/>
</dbReference>
<comment type="caution">
    <text evidence="3">The sequence shown here is derived from an EMBL/GenBank/DDBJ whole genome shotgun (WGS) entry which is preliminary data.</text>
</comment>
<sequence length="61" mass="6297">MDVHREARGSAPTGDREAGRAPELRAAAGALEPPRDSPPRRVLRIGAASVLVVVAVLGLTS</sequence>
<organism evidence="3 4">
    <name type="scientific">Intrasporangium oryzae NRRL B-24470</name>
    <dbReference type="NCBI Taxonomy" id="1386089"/>
    <lineage>
        <taxon>Bacteria</taxon>
        <taxon>Bacillati</taxon>
        <taxon>Actinomycetota</taxon>
        <taxon>Actinomycetes</taxon>
        <taxon>Micrococcales</taxon>
        <taxon>Intrasporangiaceae</taxon>
        <taxon>Intrasporangium</taxon>
    </lineage>
</organism>
<keyword evidence="2" id="KW-1133">Transmembrane helix</keyword>